<dbReference type="AlphaFoldDB" id="A0A915ABR3"/>
<evidence type="ECO:0000313" key="2">
    <source>
        <dbReference type="WBParaSite" id="PgR004_g182_t01"/>
    </source>
</evidence>
<dbReference type="Proteomes" id="UP000887569">
    <property type="component" value="Unplaced"/>
</dbReference>
<dbReference type="WBParaSite" id="PgR004_g182_t01">
    <property type="protein sequence ID" value="PgR004_g182_t01"/>
    <property type="gene ID" value="PgR004_g182"/>
</dbReference>
<accession>A0A915ABR3</accession>
<evidence type="ECO:0000313" key="1">
    <source>
        <dbReference type="Proteomes" id="UP000887569"/>
    </source>
</evidence>
<reference evidence="2" key="1">
    <citation type="submission" date="2022-11" db="UniProtKB">
        <authorList>
            <consortium name="WormBaseParasite"/>
        </authorList>
    </citation>
    <scope>IDENTIFICATION</scope>
</reference>
<protein>
    <submittedName>
        <fullName evidence="2">Uncharacterized protein</fullName>
    </submittedName>
</protein>
<keyword evidence="1" id="KW-1185">Reference proteome</keyword>
<proteinExistence type="predicted"/>
<organism evidence="1 2">
    <name type="scientific">Parascaris univalens</name>
    <name type="common">Nematode worm</name>
    <dbReference type="NCBI Taxonomy" id="6257"/>
    <lineage>
        <taxon>Eukaryota</taxon>
        <taxon>Metazoa</taxon>
        <taxon>Ecdysozoa</taxon>
        <taxon>Nematoda</taxon>
        <taxon>Chromadorea</taxon>
        <taxon>Rhabditida</taxon>
        <taxon>Spirurina</taxon>
        <taxon>Ascaridomorpha</taxon>
        <taxon>Ascaridoidea</taxon>
        <taxon>Ascarididae</taxon>
        <taxon>Parascaris</taxon>
    </lineage>
</organism>
<sequence>MVAERVSGRGSLTYRFTLTWDRILCYRIALTRHSSTATWQVVIRLITSFLWITLYLQIPHRLSPSSAFLDCTCVVLITTSHHSSLSFPLILSSLALLLKHLMLSHKLFICVSKKNLSAWIPLSGFVLSKYSLKRRGCRPSHTLFRLGSKYREVGWHSTCLWTTL</sequence>
<name>A0A915ABR3_PARUN</name>